<evidence type="ECO:0000313" key="2">
    <source>
        <dbReference type="Proteomes" id="UP001305779"/>
    </source>
</evidence>
<dbReference type="Proteomes" id="UP001305779">
    <property type="component" value="Unassembled WGS sequence"/>
</dbReference>
<proteinExistence type="predicted"/>
<dbReference type="EMBL" id="JAXOVC010000001">
    <property type="protein sequence ID" value="KAK4508666.1"/>
    <property type="molecule type" value="Genomic_DNA"/>
</dbReference>
<organism evidence="1 2">
    <name type="scientific">Zasmidium cellare</name>
    <name type="common">Wine cellar mold</name>
    <name type="synonym">Racodium cellare</name>
    <dbReference type="NCBI Taxonomy" id="395010"/>
    <lineage>
        <taxon>Eukaryota</taxon>
        <taxon>Fungi</taxon>
        <taxon>Dikarya</taxon>
        <taxon>Ascomycota</taxon>
        <taxon>Pezizomycotina</taxon>
        <taxon>Dothideomycetes</taxon>
        <taxon>Dothideomycetidae</taxon>
        <taxon>Mycosphaerellales</taxon>
        <taxon>Mycosphaerellaceae</taxon>
        <taxon>Zasmidium</taxon>
    </lineage>
</organism>
<gene>
    <name evidence="1" type="ORF">PRZ48_002405</name>
</gene>
<name>A0ABR0F3Y9_ZASCE</name>
<accession>A0ABR0F3Y9</accession>
<sequence>MQPCQKGNHIAKQTTARLSTMQPATIIAIMNVSALGNAMALSPNTDIGTLPSPGRRETLRPRTVLSNVRRPPCTIAGIAPGTVPPGL</sequence>
<evidence type="ECO:0000313" key="1">
    <source>
        <dbReference type="EMBL" id="KAK4508666.1"/>
    </source>
</evidence>
<keyword evidence="2" id="KW-1185">Reference proteome</keyword>
<comment type="caution">
    <text evidence="1">The sequence shown here is derived from an EMBL/GenBank/DDBJ whole genome shotgun (WGS) entry which is preliminary data.</text>
</comment>
<reference evidence="1 2" key="1">
    <citation type="journal article" date="2023" name="G3 (Bethesda)">
        <title>A chromosome-level genome assembly of Zasmidium syzygii isolated from banana leaves.</title>
        <authorList>
            <person name="van Westerhoven A.C."/>
            <person name="Mehrabi R."/>
            <person name="Talebi R."/>
            <person name="Steentjes M.B.F."/>
            <person name="Corcolon B."/>
            <person name="Chong P.A."/>
            <person name="Kema G.H.J."/>
            <person name="Seidl M.F."/>
        </authorList>
    </citation>
    <scope>NUCLEOTIDE SEQUENCE [LARGE SCALE GENOMIC DNA]</scope>
    <source>
        <strain evidence="1 2">P124</strain>
    </source>
</reference>
<protein>
    <submittedName>
        <fullName evidence="1">Uncharacterized protein</fullName>
    </submittedName>
</protein>